<evidence type="ECO:0000313" key="2">
    <source>
        <dbReference type="EMBL" id="RGN23290.1"/>
    </source>
</evidence>
<evidence type="ECO:0000313" key="1">
    <source>
        <dbReference type="EMBL" id="RGK38857.1"/>
    </source>
</evidence>
<accession>A0A3E4LMY5</accession>
<evidence type="ECO:0000313" key="3">
    <source>
        <dbReference type="Proteomes" id="UP000260970"/>
    </source>
</evidence>
<dbReference type="Proteomes" id="UP000261052">
    <property type="component" value="Unassembled WGS sequence"/>
</dbReference>
<dbReference type="Proteomes" id="UP000260970">
    <property type="component" value="Unassembled WGS sequence"/>
</dbReference>
<dbReference type="EMBL" id="QSUG01000006">
    <property type="protein sequence ID" value="RGN23290.1"/>
    <property type="molecule type" value="Genomic_DNA"/>
</dbReference>
<gene>
    <name evidence="2" type="ORF">DXB72_07925</name>
    <name evidence="1" type="ORF">DXD13_15165</name>
</gene>
<name>A0A3E4LMY5_9FIRM</name>
<proteinExistence type="predicted"/>
<dbReference type="AlphaFoldDB" id="A0A3E4LMY5"/>
<organism evidence="1 4">
    <name type="scientific">Agathobacter rectalis</name>
    <dbReference type="NCBI Taxonomy" id="39491"/>
    <lineage>
        <taxon>Bacteria</taxon>
        <taxon>Bacillati</taxon>
        <taxon>Bacillota</taxon>
        <taxon>Clostridia</taxon>
        <taxon>Lachnospirales</taxon>
        <taxon>Lachnospiraceae</taxon>
        <taxon>Agathobacter</taxon>
    </lineage>
</organism>
<sequence>MLPVYFDVKYEVKKIINANVGYMFDMLKCTCEDLSYAEILDAIYPSGILESKYEKCVKTIKELYNMTQDDYDREYLDPFYEWILYYTILWWIDVADDIVLDEVPKKYCIDEYGVDRYEYINNVDNYLDFLFEDWDFLDLHVIYSLYKEKPYMLKNFLHIDIERYLELMPPDIERECRELKERKQDIMDRKNNVTLNISGGQFNISKDSSTLNAVQNNGTSGTELEKIIKGIMDNVNELNKNDADQITDIAEMVKQELSKPEPRVSRLSNCLKLIAPMLTIANGIPTLYDNLQKLQEFIMQYIPG</sequence>
<comment type="caution">
    <text evidence="1">The sequence shown here is derived from an EMBL/GenBank/DDBJ whole genome shotgun (WGS) entry which is preliminary data.</text>
</comment>
<protein>
    <submittedName>
        <fullName evidence="1">Uncharacterized protein</fullName>
    </submittedName>
</protein>
<evidence type="ECO:0000313" key="4">
    <source>
        <dbReference type="Proteomes" id="UP000261052"/>
    </source>
</evidence>
<reference evidence="3 4" key="1">
    <citation type="submission" date="2018-08" db="EMBL/GenBank/DDBJ databases">
        <title>A genome reference for cultivated species of the human gut microbiota.</title>
        <authorList>
            <person name="Zou Y."/>
            <person name="Xue W."/>
            <person name="Luo G."/>
        </authorList>
    </citation>
    <scope>NUCLEOTIDE SEQUENCE [LARGE SCALE GENOMIC DNA]</scope>
    <source>
        <strain evidence="2 3">OM05-6AA</strain>
        <strain evidence="1 4">TF11-15AC</strain>
    </source>
</reference>
<dbReference type="RefSeq" id="WP_117686819.1">
    <property type="nucleotide sequence ID" value="NZ_QSQP01000033.1"/>
</dbReference>
<dbReference type="EMBL" id="QSQP01000033">
    <property type="protein sequence ID" value="RGK38857.1"/>
    <property type="molecule type" value="Genomic_DNA"/>
</dbReference>